<sequence length="90" mass="9576">MPCGGGFEEDLPDGRLALGLAEEGKTLLICTSRGEIACEITQDTPDILLSRLEAQNLLLAPTPFVDVSALPDCARRFFPLPVCIVAADGF</sequence>
<protein>
    <submittedName>
        <fullName evidence="1">Uncharacterized protein</fullName>
    </submittedName>
</protein>
<dbReference type="Proteomes" id="UP000886884">
    <property type="component" value="Unassembled WGS sequence"/>
</dbReference>
<name>A0A9D1PA35_9FIRM</name>
<dbReference type="AlphaFoldDB" id="A0A9D1PA35"/>
<proteinExistence type="predicted"/>
<reference evidence="1" key="1">
    <citation type="submission" date="2020-10" db="EMBL/GenBank/DDBJ databases">
        <authorList>
            <person name="Gilroy R."/>
        </authorList>
    </citation>
    <scope>NUCLEOTIDE SEQUENCE</scope>
    <source>
        <strain evidence="1">CHK183-6373</strain>
    </source>
</reference>
<evidence type="ECO:0000313" key="1">
    <source>
        <dbReference type="EMBL" id="HIV28354.1"/>
    </source>
</evidence>
<reference evidence="1" key="2">
    <citation type="journal article" date="2021" name="PeerJ">
        <title>Extensive microbial diversity within the chicken gut microbiome revealed by metagenomics and culture.</title>
        <authorList>
            <person name="Gilroy R."/>
            <person name="Ravi A."/>
            <person name="Getino M."/>
            <person name="Pursley I."/>
            <person name="Horton D.L."/>
            <person name="Alikhan N.F."/>
            <person name="Baker D."/>
            <person name="Gharbi K."/>
            <person name="Hall N."/>
            <person name="Watson M."/>
            <person name="Adriaenssens E.M."/>
            <person name="Foster-Nyarko E."/>
            <person name="Jarju S."/>
            <person name="Secka A."/>
            <person name="Antonio M."/>
            <person name="Oren A."/>
            <person name="Chaudhuri R.R."/>
            <person name="La Ragione R."/>
            <person name="Hildebrand F."/>
            <person name="Pallen M.J."/>
        </authorList>
    </citation>
    <scope>NUCLEOTIDE SEQUENCE</scope>
    <source>
        <strain evidence="1">CHK183-6373</strain>
    </source>
</reference>
<organism evidence="1 2">
    <name type="scientific">Candidatus Ornithocaccomicrobium faecavium</name>
    <dbReference type="NCBI Taxonomy" id="2840890"/>
    <lineage>
        <taxon>Bacteria</taxon>
        <taxon>Bacillati</taxon>
        <taxon>Bacillota</taxon>
        <taxon>Clostridia</taxon>
        <taxon>Candidatus Ornithocaccomicrobium</taxon>
    </lineage>
</organism>
<evidence type="ECO:0000313" key="2">
    <source>
        <dbReference type="Proteomes" id="UP000886884"/>
    </source>
</evidence>
<accession>A0A9D1PA35</accession>
<gene>
    <name evidence="1" type="ORF">IAA64_10300</name>
</gene>
<comment type="caution">
    <text evidence="1">The sequence shown here is derived from an EMBL/GenBank/DDBJ whole genome shotgun (WGS) entry which is preliminary data.</text>
</comment>
<dbReference type="EMBL" id="DVOT01000186">
    <property type="protein sequence ID" value="HIV28354.1"/>
    <property type="molecule type" value="Genomic_DNA"/>
</dbReference>